<dbReference type="SUPFAM" id="SSF52540">
    <property type="entry name" value="P-loop containing nucleoside triphosphate hydrolases"/>
    <property type="match status" value="1"/>
</dbReference>
<dbReference type="AlphaFoldDB" id="A0A1B1UK13"/>
<evidence type="ECO:0000259" key="1">
    <source>
        <dbReference type="Pfam" id="PF02463"/>
    </source>
</evidence>
<keyword evidence="3" id="KW-1185">Reference proteome</keyword>
<dbReference type="InterPro" id="IPR027417">
    <property type="entry name" value="P-loop_NTPase"/>
</dbReference>
<feature type="domain" description="RecF/RecN/SMC N-terminal" evidence="1">
    <location>
        <begin position="5"/>
        <end position="619"/>
    </location>
</feature>
<evidence type="ECO:0000313" key="2">
    <source>
        <dbReference type="EMBL" id="ANW03130.1"/>
    </source>
</evidence>
<name>A0A1B1UK13_9BRAD</name>
<sequence length="815" mass="89286">MIKLESAHIEEVRGIRKLDITFGKNTFSVSGPNGSGKSGVIDAIEFALTGKMSRLTGAGTKGLSVAEHGPHVDKTKFPDAAFVSLTVHFQELGKTATITRKVSAPKKPTINPNEPDIRAAFDEIAGHPEITLSRRDILRFILIEPTKRSEEIQAILKLDEIGQTRAALNTAGNRLQSAQKLASTQVDTSRDTLQRHLQIAEFRAPDLLSAVNARRKTLGLPEIATLAADTKLDAGLSGGDKLPEFNKASQLRDLEALSGALEKIGPAGAEPTTVILAAIAHLEADPSLLDAFQRRALIEKGLELLDGAECPLCDHSWDNEDHLRKHLETKLSKSGEAAKLQAEMLGAGSTLAQYSARLGGLIAPVVRIAAEHNDAARQLLDRWAQDLETFKGGLSDLQGLVGMKSRLERGWHGLPGQLATMLVAIRAAVDAKPDQTAHVDAHTFLTTAQLRLDDYREAMRKGTAAQKAAKLGKAAYEAYCDVMETELNALYDSVEKDFSTYYKAVNEDDEVKFTAKLSPSEGKLDFNVNFYERGLFPPGAYHSEGHQDGMGVCLYLALMKRLFGDRFTLALLDDVVMSVDSGHRYQFCKLLKSYFPNTQFIITTHDRLWAEQMRSAGLVTTKTSLAFHSWTVDTGPLVESNEEIWDEIAAALSRGKVETAAHGLRRHLEYASRHLADQLAARPAFRSDGNYELGELLPSVLVRMNELCGKAADAAQSWGNTAAKEEALSRKTALSESNGARSVEQWAVNKAVHYNEWANFGKKDFEPVIAAFKSLLECFRCDDCGSWLYASPKPIPESLRCACNKVTLNLKSKPK</sequence>
<dbReference type="GO" id="GO:0006302">
    <property type="term" value="P:double-strand break repair"/>
    <property type="evidence" value="ECO:0007669"/>
    <property type="project" value="TreeGrafter"/>
</dbReference>
<dbReference type="Gene3D" id="3.40.50.300">
    <property type="entry name" value="P-loop containing nucleotide triphosphate hydrolases"/>
    <property type="match status" value="2"/>
</dbReference>
<dbReference type="Pfam" id="PF02463">
    <property type="entry name" value="SMC_N"/>
    <property type="match status" value="1"/>
</dbReference>
<dbReference type="PANTHER" id="PTHR32182:SF0">
    <property type="entry name" value="DNA REPLICATION AND REPAIR PROTEIN RECF"/>
    <property type="match status" value="1"/>
</dbReference>
<gene>
    <name evidence="2" type="ORF">LMTR13_26310</name>
</gene>
<dbReference type="STRING" id="1274631.LMTR13_26310"/>
<dbReference type="InterPro" id="IPR003395">
    <property type="entry name" value="RecF/RecN/SMC_N"/>
</dbReference>
<accession>A0A1B1UK13</accession>
<organism evidence="2 3">
    <name type="scientific">Bradyrhizobium icense</name>
    <dbReference type="NCBI Taxonomy" id="1274631"/>
    <lineage>
        <taxon>Bacteria</taxon>
        <taxon>Pseudomonadati</taxon>
        <taxon>Pseudomonadota</taxon>
        <taxon>Alphaproteobacteria</taxon>
        <taxon>Hyphomicrobiales</taxon>
        <taxon>Nitrobacteraceae</taxon>
        <taxon>Bradyrhizobium</taxon>
    </lineage>
</organism>
<protein>
    <submittedName>
        <fullName evidence="2">Chromosome segregation protein SMC</fullName>
    </submittedName>
</protein>
<dbReference type="Proteomes" id="UP000092839">
    <property type="component" value="Chromosome"/>
</dbReference>
<dbReference type="RefSeq" id="WP_065730317.1">
    <property type="nucleotide sequence ID" value="NZ_CP016428.1"/>
</dbReference>
<proteinExistence type="predicted"/>
<dbReference type="OrthoDB" id="7877292at2"/>
<dbReference type="EMBL" id="CP016428">
    <property type="protein sequence ID" value="ANW03130.1"/>
    <property type="molecule type" value="Genomic_DNA"/>
</dbReference>
<dbReference type="GO" id="GO:0000731">
    <property type="term" value="P:DNA synthesis involved in DNA repair"/>
    <property type="evidence" value="ECO:0007669"/>
    <property type="project" value="TreeGrafter"/>
</dbReference>
<reference evidence="2 3" key="1">
    <citation type="submission" date="2016-07" db="EMBL/GenBank/DDBJ databases">
        <title>Complete genome sequence of Bradyrhizobium icense LMTR 13T, a potential inoculant strain isolated from lima bean (Phaseolus lunatus) in Peru.</title>
        <authorList>
            <person name="Ormeno-Orrillo E."/>
            <person name="Duran D."/>
            <person name="Rogel M.A."/>
            <person name="Rey L."/>
            <person name="Imperial J."/>
            <person name="Ruiz-Argueso T."/>
            <person name="Martinez-Romero E."/>
        </authorList>
    </citation>
    <scope>NUCLEOTIDE SEQUENCE [LARGE SCALE GENOMIC DNA]</scope>
    <source>
        <strain evidence="2 3">LMTR 13</strain>
    </source>
</reference>
<dbReference type="KEGG" id="bic:LMTR13_26310"/>
<evidence type="ECO:0000313" key="3">
    <source>
        <dbReference type="Proteomes" id="UP000092839"/>
    </source>
</evidence>
<dbReference type="PANTHER" id="PTHR32182">
    <property type="entry name" value="DNA REPLICATION AND REPAIR PROTEIN RECF"/>
    <property type="match status" value="1"/>
</dbReference>